<proteinExistence type="predicted"/>
<feature type="domain" description="Putative oxidoreductase/dehydrogenase Rossmann-like" evidence="1">
    <location>
        <begin position="5"/>
        <end position="118"/>
    </location>
</feature>
<dbReference type="InterPro" id="IPR036291">
    <property type="entry name" value="NAD(P)-bd_dom_sf"/>
</dbReference>
<dbReference type="InterPro" id="IPR019665">
    <property type="entry name" value="OxRdtase/DH_put_Rossmann_dom"/>
</dbReference>
<dbReference type="SUPFAM" id="SSF51735">
    <property type="entry name" value="NAD(P)-binding Rossmann-fold domains"/>
    <property type="match status" value="1"/>
</dbReference>
<dbReference type="Gene3D" id="3.40.50.720">
    <property type="entry name" value="NAD(P)-binding Rossmann-like Domain"/>
    <property type="match status" value="1"/>
</dbReference>
<accession>A0A2R4C571</accession>
<dbReference type="EMBL" id="CP028324">
    <property type="protein sequence ID" value="AVR94688.1"/>
    <property type="molecule type" value="Genomic_DNA"/>
</dbReference>
<reference evidence="3 4" key="1">
    <citation type="submission" date="2018-03" db="EMBL/GenBank/DDBJ databases">
        <title>Massilia armeniaca sp. nov., isolated from desert soil.</title>
        <authorList>
            <person name="Huang H."/>
            <person name="Ren M."/>
        </authorList>
    </citation>
    <scope>NUCLEOTIDE SEQUENCE [LARGE SCALE GENOMIC DNA]</scope>
    <source>
        <strain evidence="3 4">ZMN-3</strain>
    </source>
</reference>
<dbReference type="PANTHER" id="PTHR40459:SF1">
    <property type="entry name" value="CONSERVED HYPOTHETICAL ALANINE AND LEUCINE RICH PROTEIN"/>
    <property type="match status" value="1"/>
</dbReference>
<dbReference type="OrthoDB" id="8650434at2"/>
<dbReference type="PANTHER" id="PTHR40459">
    <property type="entry name" value="CONSERVED HYPOTHETICAL ALANINE AND LEUCINE RICH PROTEIN"/>
    <property type="match status" value="1"/>
</dbReference>
<sequence length="290" mass="29148">MQGLTIVGAGHVGRVLGRLFHERGVFTLQDVLARSLASAERGIAFIGAGSAADGYGALRPADCYLLAVTDDQIGAACAALAAAVPLQGAVVFHCSGALASDALHAARAQGALVASAHPIRSFADPEAVAAAFDGTFCGIEGDAAALAVLTPALQAIGARPVPIDAAAKTVYHAAAVFASNYLVTVLDAALRAYQAAGIPEAVARELARPLAQESLSNVFRLGAAPALSGPIARGDMATVARQQAAVADWDAPTGALYEALVAPTVALAVRKRTAAGDEGRAILGAVPRSQ</sequence>
<dbReference type="Pfam" id="PF10727">
    <property type="entry name" value="Rossmann-like"/>
    <property type="match status" value="1"/>
</dbReference>
<keyword evidence="4" id="KW-1185">Reference proteome</keyword>
<dbReference type="KEGG" id="masz:C9I28_02355"/>
<dbReference type="Proteomes" id="UP000240505">
    <property type="component" value="Chromosome"/>
</dbReference>
<evidence type="ECO:0000313" key="3">
    <source>
        <dbReference type="EMBL" id="AVR94688.1"/>
    </source>
</evidence>
<dbReference type="InterPro" id="IPR018931">
    <property type="entry name" value="DUF2520"/>
</dbReference>
<dbReference type="RefSeq" id="WP_107140039.1">
    <property type="nucleotide sequence ID" value="NZ_CP028324.1"/>
</dbReference>
<evidence type="ECO:0000259" key="2">
    <source>
        <dbReference type="Pfam" id="PF10728"/>
    </source>
</evidence>
<evidence type="ECO:0000313" key="4">
    <source>
        <dbReference type="Proteomes" id="UP000240505"/>
    </source>
</evidence>
<dbReference type="InterPro" id="IPR008927">
    <property type="entry name" value="6-PGluconate_DH-like_C_sf"/>
</dbReference>
<dbReference type="SUPFAM" id="SSF48179">
    <property type="entry name" value="6-phosphogluconate dehydrogenase C-terminal domain-like"/>
    <property type="match status" value="1"/>
</dbReference>
<dbReference type="InterPro" id="IPR037108">
    <property type="entry name" value="TM1727-like_C_sf"/>
</dbReference>
<feature type="domain" description="DUF2520" evidence="2">
    <location>
        <begin position="136"/>
        <end position="261"/>
    </location>
</feature>
<protein>
    <submittedName>
        <fullName evidence="3">DUF2520 domain-containing protein</fullName>
    </submittedName>
</protein>
<dbReference type="AlphaFoldDB" id="A0A2R4C571"/>
<dbReference type="Pfam" id="PF10728">
    <property type="entry name" value="DUF2520"/>
    <property type="match status" value="1"/>
</dbReference>
<gene>
    <name evidence="3" type="ORF">C9I28_02355</name>
</gene>
<name>A0A2R4C571_9BURK</name>
<dbReference type="Gene3D" id="1.10.1040.20">
    <property type="entry name" value="ProC-like, C-terminal domain"/>
    <property type="match status" value="1"/>
</dbReference>
<evidence type="ECO:0000259" key="1">
    <source>
        <dbReference type="Pfam" id="PF10727"/>
    </source>
</evidence>
<organism evidence="3 4">
    <name type="scientific">Pseudoduganella armeniaca</name>
    <dbReference type="NCBI Taxonomy" id="2072590"/>
    <lineage>
        <taxon>Bacteria</taxon>
        <taxon>Pseudomonadati</taxon>
        <taxon>Pseudomonadota</taxon>
        <taxon>Betaproteobacteria</taxon>
        <taxon>Burkholderiales</taxon>
        <taxon>Oxalobacteraceae</taxon>
        <taxon>Telluria group</taxon>
        <taxon>Pseudoduganella</taxon>
    </lineage>
</organism>